<dbReference type="EMBL" id="BBNR01000005">
    <property type="protein sequence ID" value="GAL66631.1"/>
    <property type="molecule type" value="Genomic_DNA"/>
</dbReference>
<proteinExistence type="predicted"/>
<organism evidence="1 2">
    <name type="scientific">Jejuia pallidilutea</name>
    <dbReference type="NCBI Taxonomy" id="504487"/>
    <lineage>
        <taxon>Bacteria</taxon>
        <taxon>Pseudomonadati</taxon>
        <taxon>Bacteroidota</taxon>
        <taxon>Flavobacteriia</taxon>
        <taxon>Flavobacteriales</taxon>
        <taxon>Flavobacteriaceae</taxon>
        <taxon>Jejuia</taxon>
    </lineage>
</organism>
<dbReference type="AlphaFoldDB" id="A0A090VPJ3"/>
<reference evidence="1 2" key="1">
    <citation type="journal article" date="2014" name="Genome Announc.">
        <title>Draft Genome Sequence of Marine Flavobacterium Jejuia pallidilutea Strain 11shimoA1 and Pigmentation Mutants.</title>
        <authorList>
            <person name="Takatani N."/>
            <person name="Nakanishi M."/>
            <person name="Meirelles P."/>
            <person name="Mino S."/>
            <person name="Suda W."/>
            <person name="Oshima K."/>
            <person name="Hattori M."/>
            <person name="Ohkuma M."/>
            <person name="Hosokawa M."/>
            <person name="Miyashita K."/>
            <person name="Thompson F.L."/>
            <person name="Niwa A."/>
            <person name="Sawabe T."/>
            <person name="Sawabe T."/>
        </authorList>
    </citation>
    <scope>NUCLEOTIDE SEQUENCE [LARGE SCALE GENOMIC DNA]</scope>
    <source>
        <strain evidence="1 2">JCM 19301</strain>
    </source>
</reference>
<evidence type="ECO:0000313" key="1">
    <source>
        <dbReference type="EMBL" id="GAL66631.1"/>
    </source>
</evidence>
<name>A0A090VPJ3_9FLAO</name>
<protein>
    <submittedName>
        <fullName evidence="1">Uncharacterized protein</fullName>
    </submittedName>
</protein>
<gene>
    <name evidence="1" type="ORF">JCM19301_3109</name>
</gene>
<accession>A0A090VPJ3</accession>
<comment type="caution">
    <text evidence="1">The sequence shown here is derived from an EMBL/GenBank/DDBJ whole genome shotgun (WGS) entry which is preliminary data.</text>
</comment>
<evidence type="ECO:0000313" key="2">
    <source>
        <dbReference type="Proteomes" id="UP000029641"/>
    </source>
</evidence>
<dbReference type="Proteomes" id="UP000029641">
    <property type="component" value="Unassembled WGS sequence"/>
</dbReference>
<sequence length="40" mass="4749">MTEISRLFDFPYYQLKHKPNNAALVTKYDGKWIKTSTKNT</sequence>